<comment type="caution">
    <text evidence="1">The sequence shown here is derived from an EMBL/GenBank/DDBJ whole genome shotgun (WGS) entry which is preliminary data.</text>
</comment>
<dbReference type="EMBL" id="JAZDRO010000001">
    <property type="protein sequence ID" value="MEE2565192.1"/>
    <property type="molecule type" value="Genomic_DNA"/>
</dbReference>
<dbReference type="Proteomes" id="UP001310692">
    <property type="component" value="Unassembled WGS sequence"/>
</dbReference>
<reference evidence="1 2" key="1">
    <citation type="submission" date="2024-01" db="EMBL/GenBank/DDBJ databases">
        <title>Hyphobacterium bacterium isolated from marine sediment.</title>
        <authorList>
            <person name="Zhao S."/>
        </authorList>
    </citation>
    <scope>NUCLEOTIDE SEQUENCE [LARGE SCALE GENOMIC DNA]</scope>
    <source>
        <strain evidence="1 2">Y60-23</strain>
    </source>
</reference>
<evidence type="ECO:0008006" key="3">
    <source>
        <dbReference type="Google" id="ProtNLM"/>
    </source>
</evidence>
<dbReference type="RefSeq" id="WP_330194731.1">
    <property type="nucleotide sequence ID" value="NZ_JAZDRO010000001.1"/>
</dbReference>
<protein>
    <recommendedName>
        <fullName evidence="3">CHAD domain-containing protein</fullName>
    </recommendedName>
</protein>
<evidence type="ECO:0000313" key="1">
    <source>
        <dbReference type="EMBL" id="MEE2565192.1"/>
    </source>
</evidence>
<name>A0ABU7LUF7_9PROT</name>
<organism evidence="1 2">
    <name type="scientific">Hyphobacterium marinum</name>
    <dbReference type="NCBI Taxonomy" id="3116574"/>
    <lineage>
        <taxon>Bacteria</taxon>
        <taxon>Pseudomonadati</taxon>
        <taxon>Pseudomonadota</taxon>
        <taxon>Alphaproteobacteria</taxon>
        <taxon>Maricaulales</taxon>
        <taxon>Maricaulaceae</taxon>
        <taxon>Hyphobacterium</taxon>
    </lineage>
</organism>
<keyword evidence="2" id="KW-1185">Reference proteome</keyword>
<sequence>MAGGKIHFEVFVKKHRKAGWTLADARDDREEAIALAKKLLDGLPKGSVRVSKERFDEDARVFRSATIFEEGAEKFALDEDKTGDGSLPCLTPDDLSNPSARDTIHRVLDGWLERQQVTPMELLHRPDLVEMLETGGTEMQHAVQKVAVASAKEGDSSVHAYVKQLNELVGKALTRVYQDGRAGKLPKFPASKSFRAVVEDIYSKPSAYRLRAAIADRLGEARSYRDKVQLLLDFSDDLPTDPATAEAAISEVDAFLAEMLGFDSGLSGLVGQTADLGEEIQRLADIFTGKPDADSLVTAPKAAWRLANRLPKGDLEWTKSAIAQRILAQLRKPRRMKPDDVAAEVKLARALAQQLIMAQGPDLPAQSLQDAFSQRSSRLLTPETIGDYLVESADAGVEIDRLLALEENIVGAQNKRKLAGYIRAALGAHKTETYFLRGPGGPAERLAGLVARQKRVEAGHFPPEDEAELMAAFDAMGVRILEETRLLERVADGDRPALDRAAALLKLATTGILPKGDCTTFAQTKALRLLRSDTGLKEAQADTDRAKLSEIETLLKTLAPKDEAAA</sequence>
<gene>
    <name evidence="1" type="ORF">V0U35_00750</name>
</gene>
<proteinExistence type="predicted"/>
<accession>A0ABU7LUF7</accession>
<evidence type="ECO:0000313" key="2">
    <source>
        <dbReference type="Proteomes" id="UP001310692"/>
    </source>
</evidence>